<dbReference type="EMBL" id="MU118016">
    <property type="protein sequence ID" value="KAF9648304.1"/>
    <property type="molecule type" value="Genomic_DNA"/>
</dbReference>
<reference evidence="1" key="2">
    <citation type="journal article" date="2020" name="Nat. Commun.">
        <title>Large-scale genome sequencing of mycorrhizal fungi provides insights into the early evolution of symbiotic traits.</title>
        <authorList>
            <person name="Miyauchi S."/>
            <person name="Kiss E."/>
            <person name="Kuo A."/>
            <person name="Drula E."/>
            <person name="Kohler A."/>
            <person name="Sanchez-Garcia M."/>
            <person name="Morin E."/>
            <person name="Andreopoulos B."/>
            <person name="Barry K.W."/>
            <person name="Bonito G."/>
            <person name="Buee M."/>
            <person name="Carver A."/>
            <person name="Chen C."/>
            <person name="Cichocki N."/>
            <person name="Clum A."/>
            <person name="Culley D."/>
            <person name="Crous P.W."/>
            <person name="Fauchery L."/>
            <person name="Girlanda M."/>
            <person name="Hayes R.D."/>
            <person name="Keri Z."/>
            <person name="LaButti K."/>
            <person name="Lipzen A."/>
            <person name="Lombard V."/>
            <person name="Magnuson J."/>
            <person name="Maillard F."/>
            <person name="Murat C."/>
            <person name="Nolan M."/>
            <person name="Ohm R.A."/>
            <person name="Pangilinan J."/>
            <person name="Pereira M.F."/>
            <person name="Perotto S."/>
            <person name="Peter M."/>
            <person name="Pfister S."/>
            <person name="Riley R."/>
            <person name="Sitrit Y."/>
            <person name="Stielow J.B."/>
            <person name="Szollosi G."/>
            <person name="Zifcakova L."/>
            <person name="Stursova M."/>
            <person name="Spatafora J.W."/>
            <person name="Tedersoo L."/>
            <person name="Vaario L.M."/>
            <person name="Yamada A."/>
            <person name="Yan M."/>
            <person name="Wang P."/>
            <person name="Xu J."/>
            <person name="Bruns T."/>
            <person name="Baldrian P."/>
            <person name="Vilgalys R."/>
            <person name="Dunand C."/>
            <person name="Henrissat B."/>
            <person name="Grigoriev I.V."/>
            <person name="Hibbett D."/>
            <person name="Nagy L.G."/>
            <person name="Martin F.M."/>
        </authorList>
    </citation>
    <scope>NUCLEOTIDE SEQUENCE</scope>
    <source>
        <strain evidence="1">P2</strain>
    </source>
</reference>
<name>A0ACB6ZFF1_THEGA</name>
<evidence type="ECO:0000313" key="1">
    <source>
        <dbReference type="EMBL" id="KAF9648304.1"/>
    </source>
</evidence>
<organism evidence="1 2">
    <name type="scientific">Thelephora ganbajun</name>
    <name type="common">Ganba fungus</name>
    <dbReference type="NCBI Taxonomy" id="370292"/>
    <lineage>
        <taxon>Eukaryota</taxon>
        <taxon>Fungi</taxon>
        <taxon>Dikarya</taxon>
        <taxon>Basidiomycota</taxon>
        <taxon>Agaricomycotina</taxon>
        <taxon>Agaricomycetes</taxon>
        <taxon>Thelephorales</taxon>
        <taxon>Thelephoraceae</taxon>
        <taxon>Thelephora</taxon>
    </lineage>
</organism>
<sequence>MSCRALANNPRLLTRSSIVSVFNSVSSLSNYEYNVSISVRPVHQRYYGVSPKKTLARAFFVTATLRDFFWVGMTIPLLGYKKKIARHKRALPSAPHRLWPAVNRRSGRYDTDRFQPVSPVASRGFDDHREITRDKKGDRTLFVRCSI</sequence>
<evidence type="ECO:0000313" key="2">
    <source>
        <dbReference type="Proteomes" id="UP000886501"/>
    </source>
</evidence>
<gene>
    <name evidence="1" type="ORF">BDM02DRAFT_3115623</name>
</gene>
<dbReference type="Proteomes" id="UP000886501">
    <property type="component" value="Unassembled WGS sequence"/>
</dbReference>
<accession>A0ACB6ZFF1</accession>
<keyword evidence="2" id="KW-1185">Reference proteome</keyword>
<comment type="caution">
    <text evidence="1">The sequence shown here is derived from an EMBL/GenBank/DDBJ whole genome shotgun (WGS) entry which is preliminary data.</text>
</comment>
<proteinExistence type="predicted"/>
<reference evidence="1" key="1">
    <citation type="submission" date="2019-10" db="EMBL/GenBank/DDBJ databases">
        <authorList>
            <consortium name="DOE Joint Genome Institute"/>
            <person name="Kuo A."/>
            <person name="Miyauchi S."/>
            <person name="Kiss E."/>
            <person name="Drula E."/>
            <person name="Kohler A."/>
            <person name="Sanchez-Garcia M."/>
            <person name="Andreopoulos B."/>
            <person name="Barry K.W."/>
            <person name="Bonito G."/>
            <person name="Buee M."/>
            <person name="Carver A."/>
            <person name="Chen C."/>
            <person name="Cichocki N."/>
            <person name="Clum A."/>
            <person name="Culley D."/>
            <person name="Crous P.W."/>
            <person name="Fauchery L."/>
            <person name="Girlanda M."/>
            <person name="Hayes R."/>
            <person name="Keri Z."/>
            <person name="Labutti K."/>
            <person name="Lipzen A."/>
            <person name="Lombard V."/>
            <person name="Magnuson J."/>
            <person name="Maillard F."/>
            <person name="Morin E."/>
            <person name="Murat C."/>
            <person name="Nolan M."/>
            <person name="Ohm R."/>
            <person name="Pangilinan J."/>
            <person name="Pereira M."/>
            <person name="Perotto S."/>
            <person name="Peter M."/>
            <person name="Riley R."/>
            <person name="Sitrit Y."/>
            <person name="Stielow B."/>
            <person name="Szollosi G."/>
            <person name="Zifcakova L."/>
            <person name="Stursova M."/>
            <person name="Spatafora J.W."/>
            <person name="Tedersoo L."/>
            <person name="Vaario L.-M."/>
            <person name="Yamada A."/>
            <person name="Yan M."/>
            <person name="Wang P."/>
            <person name="Xu J."/>
            <person name="Bruns T."/>
            <person name="Baldrian P."/>
            <person name="Vilgalys R."/>
            <person name="Henrissat B."/>
            <person name="Grigoriev I.V."/>
            <person name="Hibbett D."/>
            <person name="Nagy L.G."/>
            <person name="Martin F.M."/>
        </authorList>
    </citation>
    <scope>NUCLEOTIDE SEQUENCE</scope>
    <source>
        <strain evidence="1">P2</strain>
    </source>
</reference>
<protein>
    <submittedName>
        <fullName evidence="1">Uncharacterized protein</fullName>
    </submittedName>
</protein>